<evidence type="ECO:0008006" key="5">
    <source>
        <dbReference type="Google" id="ProtNLM"/>
    </source>
</evidence>
<feature type="coiled-coil region" evidence="1">
    <location>
        <begin position="139"/>
        <end position="173"/>
    </location>
</feature>
<name>A0ABZ1F4G4_9ACTN</name>
<keyword evidence="1" id="KW-0175">Coiled coil</keyword>
<evidence type="ECO:0000256" key="2">
    <source>
        <dbReference type="SAM" id="MobiDB-lite"/>
    </source>
</evidence>
<sequence>MLTFDDVVNAPVGKLKTAADDWTTMVTKLEKLAEDARNGMKAKAGKASWEGVNAGVTKAFIGKTAAEFDDAVAQARGIKSLLVDAHTSFAYAKKTLVAIRDDEGPAAGVTVSATGKVSPRHDVENAPGVRNDPDFPEALRKQKAAVASWQKRIDRLVEDCSDADESLKRALEANIKSEHDFSRPTYKTLDAEQVDRASELLKQVTGEGGTARNVEALRKLEEIIDDNRTDPEFATAFYRRLGAEGTLEAFTRMSLDSTSLGPAGQDRVGMVRNIQSDMGAMLGLATTTSVPNHLDATWTTHLLKAGHKKIDVSGFAGVGTKVYGYQALGALLRNGTYDQQFLTTVGRDMIAMDKKIPGIWSQNLPYDQNMAINLSKEGGRGFNPVTGLMEAMSRHPAASAEFFNEGLREDTNKDGIVTLQDKVTSGKDAQSVVDYVLDKKPTDDWYDTTADSGSSVGQQSMGNALEAAVTGRVPGDDDAPPVRHTKDMSGVMEKVVEKIGTNPELVSAKAGDPEAPLSALAPQFGNMAAEYMPDLQATAENASGQIKPFGEPAEFEKHLMTRFLGSVGQDPGAYGAISHAQQAYTTALVSDVFSHPERHTDMGEAIRNAVHSGGEIAGMMSEARAHAILELKTHENGEYNEGVEENAKWTNRIIDLVGAKYVEMIPVGGDVVTWIQEDITEAVVNKSKSEDMDEAGLTSGEAYTRAEEASKSAAAAAVATGGKAAGLTATEYRVFQGSASTETSTAFSTGRDMSNVNRH</sequence>
<dbReference type="EMBL" id="CP109083">
    <property type="protein sequence ID" value="WSB11091.1"/>
    <property type="molecule type" value="Genomic_DNA"/>
</dbReference>
<evidence type="ECO:0000313" key="4">
    <source>
        <dbReference type="Proteomes" id="UP001356428"/>
    </source>
</evidence>
<organism evidence="3 4">
    <name type="scientific">Streptomyces cyaneofuscatus</name>
    <dbReference type="NCBI Taxonomy" id="66883"/>
    <lineage>
        <taxon>Bacteria</taxon>
        <taxon>Bacillati</taxon>
        <taxon>Actinomycetota</taxon>
        <taxon>Actinomycetes</taxon>
        <taxon>Kitasatosporales</taxon>
        <taxon>Streptomycetaceae</taxon>
        <taxon>Streptomyces</taxon>
    </lineage>
</organism>
<evidence type="ECO:0000313" key="3">
    <source>
        <dbReference type="EMBL" id="WSB11091.1"/>
    </source>
</evidence>
<reference evidence="3 4" key="1">
    <citation type="submission" date="2022-10" db="EMBL/GenBank/DDBJ databases">
        <title>The complete genomes of actinobacterial strains from the NBC collection.</title>
        <authorList>
            <person name="Joergensen T.S."/>
            <person name="Alvarez Arevalo M."/>
            <person name="Sterndorff E.B."/>
            <person name="Faurdal D."/>
            <person name="Vuksanovic O."/>
            <person name="Mourched A.-S."/>
            <person name="Charusanti P."/>
            <person name="Shaw S."/>
            <person name="Blin K."/>
            <person name="Weber T."/>
        </authorList>
    </citation>
    <scope>NUCLEOTIDE SEQUENCE [LARGE SCALE GENOMIC DNA]</scope>
    <source>
        <strain evidence="3 4">NBC 01792</strain>
    </source>
</reference>
<keyword evidence="4" id="KW-1185">Reference proteome</keyword>
<evidence type="ECO:0000256" key="1">
    <source>
        <dbReference type="SAM" id="Coils"/>
    </source>
</evidence>
<gene>
    <name evidence="3" type="ORF">OG849_29500</name>
</gene>
<proteinExistence type="predicted"/>
<protein>
    <recommendedName>
        <fullName evidence="5">WXG100 family type VII secretion target</fullName>
    </recommendedName>
</protein>
<dbReference type="RefSeq" id="WP_326702919.1">
    <property type="nucleotide sequence ID" value="NZ_CP109083.1"/>
</dbReference>
<feature type="compositionally biased region" description="Low complexity" evidence="2">
    <location>
        <begin position="739"/>
        <end position="749"/>
    </location>
</feature>
<dbReference type="Proteomes" id="UP001356428">
    <property type="component" value="Chromosome"/>
</dbReference>
<feature type="region of interest" description="Disordered" evidence="2">
    <location>
        <begin position="739"/>
        <end position="759"/>
    </location>
</feature>
<accession>A0ABZ1F4G4</accession>